<evidence type="ECO:0000313" key="1">
    <source>
        <dbReference type="EMBL" id="PKU77357.1"/>
    </source>
</evidence>
<dbReference type="Proteomes" id="UP000233837">
    <property type="component" value="Unassembled WGS sequence"/>
</dbReference>
<dbReference type="AlphaFoldDB" id="A0A2I0WNW9"/>
<proteinExistence type="predicted"/>
<protein>
    <submittedName>
        <fullName evidence="1">Uncharacterized protein</fullName>
    </submittedName>
</protein>
<sequence length="205" mass="23094">MLIKMEINLDLEEDVGFYEKTIFLQVSEEADNLENADVQETSAHEAENLKPVRLDEKFSLSVLLVMEQLGMFLLGEEQFGLVLLGDNLLGMVPLEEVLLGMVLLGETLSAAWVISWKMFRWRRSDDLLLDKPNEFGFPCPWAFGRFLYLKPSDSGIDGLDKGVDANDLNPLGLYLISGDESSIKIFMHSRLADDKNPLSSALNFM</sequence>
<name>A0A2I0WNW9_9ASPA</name>
<gene>
    <name evidence="1" type="ORF">MA16_Dca011362</name>
</gene>
<evidence type="ECO:0000313" key="2">
    <source>
        <dbReference type="Proteomes" id="UP000233837"/>
    </source>
</evidence>
<reference evidence="1 2" key="2">
    <citation type="journal article" date="2017" name="Nature">
        <title>The Apostasia genome and the evolution of orchids.</title>
        <authorList>
            <person name="Zhang G.Q."/>
            <person name="Liu K.W."/>
            <person name="Li Z."/>
            <person name="Lohaus R."/>
            <person name="Hsiao Y.Y."/>
            <person name="Niu S.C."/>
            <person name="Wang J.Y."/>
            <person name="Lin Y.C."/>
            <person name="Xu Q."/>
            <person name="Chen L.J."/>
            <person name="Yoshida K."/>
            <person name="Fujiwara S."/>
            <person name="Wang Z.W."/>
            <person name="Zhang Y.Q."/>
            <person name="Mitsuda N."/>
            <person name="Wang M."/>
            <person name="Liu G.H."/>
            <person name="Pecoraro L."/>
            <person name="Huang H.X."/>
            <person name="Xiao X.J."/>
            <person name="Lin M."/>
            <person name="Wu X.Y."/>
            <person name="Wu W.L."/>
            <person name="Chen Y.Y."/>
            <person name="Chang S.B."/>
            <person name="Sakamoto S."/>
            <person name="Ohme-Takagi M."/>
            <person name="Yagi M."/>
            <person name="Zeng S.J."/>
            <person name="Shen C.Y."/>
            <person name="Yeh C.M."/>
            <person name="Luo Y.B."/>
            <person name="Tsai W.C."/>
            <person name="Van de Peer Y."/>
            <person name="Liu Z.J."/>
        </authorList>
    </citation>
    <scope>NUCLEOTIDE SEQUENCE [LARGE SCALE GENOMIC DNA]</scope>
    <source>
        <tissue evidence="1">The whole plant</tissue>
    </source>
</reference>
<reference evidence="1 2" key="1">
    <citation type="journal article" date="2016" name="Sci. Rep.">
        <title>The Dendrobium catenatum Lindl. genome sequence provides insights into polysaccharide synthase, floral development and adaptive evolution.</title>
        <authorList>
            <person name="Zhang G.Q."/>
            <person name="Xu Q."/>
            <person name="Bian C."/>
            <person name="Tsai W.C."/>
            <person name="Yeh C.M."/>
            <person name="Liu K.W."/>
            <person name="Yoshida K."/>
            <person name="Zhang L.S."/>
            <person name="Chang S.B."/>
            <person name="Chen F."/>
            <person name="Shi Y."/>
            <person name="Su Y.Y."/>
            <person name="Zhang Y.Q."/>
            <person name="Chen L.J."/>
            <person name="Yin Y."/>
            <person name="Lin M."/>
            <person name="Huang H."/>
            <person name="Deng H."/>
            <person name="Wang Z.W."/>
            <person name="Zhu S.L."/>
            <person name="Zhao X."/>
            <person name="Deng C."/>
            <person name="Niu S.C."/>
            <person name="Huang J."/>
            <person name="Wang M."/>
            <person name="Liu G.H."/>
            <person name="Yang H.J."/>
            <person name="Xiao X.J."/>
            <person name="Hsiao Y.Y."/>
            <person name="Wu W.L."/>
            <person name="Chen Y.Y."/>
            <person name="Mitsuda N."/>
            <person name="Ohme-Takagi M."/>
            <person name="Luo Y.B."/>
            <person name="Van de Peer Y."/>
            <person name="Liu Z.J."/>
        </authorList>
    </citation>
    <scope>NUCLEOTIDE SEQUENCE [LARGE SCALE GENOMIC DNA]</scope>
    <source>
        <tissue evidence="1">The whole plant</tissue>
    </source>
</reference>
<organism evidence="1 2">
    <name type="scientific">Dendrobium catenatum</name>
    <dbReference type="NCBI Taxonomy" id="906689"/>
    <lineage>
        <taxon>Eukaryota</taxon>
        <taxon>Viridiplantae</taxon>
        <taxon>Streptophyta</taxon>
        <taxon>Embryophyta</taxon>
        <taxon>Tracheophyta</taxon>
        <taxon>Spermatophyta</taxon>
        <taxon>Magnoliopsida</taxon>
        <taxon>Liliopsida</taxon>
        <taxon>Asparagales</taxon>
        <taxon>Orchidaceae</taxon>
        <taxon>Epidendroideae</taxon>
        <taxon>Malaxideae</taxon>
        <taxon>Dendrobiinae</taxon>
        <taxon>Dendrobium</taxon>
    </lineage>
</organism>
<dbReference type="EMBL" id="KZ502513">
    <property type="protein sequence ID" value="PKU77357.1"/>
    <property type="molecule type" value="Genomic_DNA"/>
</dbReference>
<keyword evidence="2" id="KW-1185">Reference proteome</keyword>
<accession>A0A2I0WNW9</accession>